<evidence type="ECO:0000259" key="4">
    <source>
        <dbReference type="SMART" id="SM00632"/>
    </source>
</evidence>
<evidence type="ECO:0000256" key="3">
    <source>
        <dbReference type="ARBA" id="ARBA00012595"/>
    </source>
</evidence>
<dbReference type="GO" id="GO:0004556">
    <property type="term" value="F:alpha-amylase activity"/>
    <property type="evidence" value="ECO:0007669"/>
    <property type="project" value="UniProtKB-EC"/>
</dbReference>
<evidence type="ECO:0000313" key="6">
    <source>
        <dbReference type="Proteomes" id="UP001445076"/>
    </source>
</evidence>
<dbReference type="GO" id="GO:0005975">
    <property type="term" value="P:carbohydrate metabolic process"/>
    <property type="evidence" value="ECO:0007669"/>
    <property type="project" value="InterPro"/>
</dbReference>
<dbReference type="Gene3D" id="3.20.20.80">
    <property type="entry name" value="Glycosidases"/>
    <property type="match status" value="1"/>
</dbReference>
<organism evidence="5 6">
    <name type="scientific">Cherax quadricarinatus</name>
    <name type="common">Australian red claw crayfish</name>
    <dbReference type="NCBI Taxonomy" id="27406"/>
    <lineage>
        <taxon>Eukaryota</taxon>
        <taxon>Metazoa</taxon>
        <taxon>Ecdysozoa</taxon>
        <taxon>Arthropoda</taxon>
        <taxon>Crustacea</taxon>
        <taxon>Multicrustacea</taxon>
        <taxon>Malacostraca</taxon>
        <taxon>Eumalacostraca</taxon>
        <taxon>Eucarida</taxon>
        <taxon>Decapoda</taxon>
        <taxon>Pleocyemata</taxon>
        <taxon>Astacidea</taxon>
        <taxon>Parastacoidea</taxon>
        <taxon>Parastacidae</taxon>
        <taxon>Cherax</taxon>
    </lineage>
</organism>
<reference evidence="5 6" key="1">
    <citation type="journal article" date="2024" name="BMC Genomics">
        <title>Genome assembly of redclaw crayfish (Cherax quadricarinatus) provides insights into its immune adaptation and hypoxia tolerance.</title>
        <authorList>
            <person name="Liu Z."/>
            <person name="Zheng J."/>
            <person name="Li H."/>
            <person name="Fang K."/>
            <person name="Wang S."/>
            <person name="He J."/>
            <person name="Zhou D."/>
            <person name="Weng S."/>
            <person name="Chi M."/>
            <person name="Gu Z."/>
            <person name="He J."/>
            <person name="Li F."/>
            <person name="Wang M."/>
        </authorList>
    </citation>
    <scope>NUCLEOTIDE SEQUENCE [LARGE SCALE GENOMIC DNA]</scope>
    <source>
        <strain evidence="5">ZL_2023a</strain>
    </source>
</reference>
<dbReference type="AlphaFoldDB" id="A0AAW0WSE6"/>
<comment type="catalytic activity">
    <reaction evidence="1">
        <text>Endohydrolysis of (1-&gt;4)-alpha-D-glucosidic linkages in polysaccharides containing three or more (1-&gt;4)-alpha-linked D-glucose units.</text>
        <dbReference type="EC" id="3.2.1.1"/>
    </reaction>
</comment>
<dbReference type="InterPro" id="IPR013780">
    <property type="entry name" value="Glyco_hydro_b"/>
</dbReference>
<keyword evidence="6" id="KW-1185">Reference proteome</keyword>
<accession>A0AAW0WSE6</accession>
<gene>
    <name evidence="5" type="ORF">OTU49_006472</name>
</gene>
<dbReference type="InterPro" id="IPR006048">
    <property type="entry name" value="A-amylase/branching_C"/>
</dbReference>
<comment type="caution">
    <text evidence="5">The sequence shown here is derived from an EMBL/GenBank/DDBJ whole genome shotgun (WGS) entry which is preliminary data.</text>
</comment>
<dbReference type="PANTHER" id="PTHR43447">
    <property type="entry name" value="ALPHA-AMYLASE"/>
    <property type="match status" value="1"/>
</dbReference>
<dbReference type="Gene3D" id="2.60.40.1180">
    <property type="entry name" value="Golgi alpha-mannosidase II"/>
    <property type="match status" value="1"/>
</dbReference>
<name>A0AAW0WSE6_CHEQU</name>
<protein>
    <recommendedName>
        <fullName evidence="3">alpha-amylase</fullName>
        <ecNumber evidence="3">3.2.1.1</ecNumber>
    </recommendedName>
</protein>
<dbReference type="EMBL" id="JARKIK010000053">
    <property type="protein sequence ID" value="KAK8733775.1"/>
    <property type="molecule type" value="Genomic_DNA"/>
</dbReference>
<evidence type="ECO:0000256" key="2">
    <source>
        <dbReference type="ARBA" id="ARBA00008061"/>
    </source>
</evidence>
<dbReference type="InterPro" id="IPR017853">
    <property type="entry name" value="GH"/>
</dbReference>
<dbReference type="GO" id="GO:0043169">
    <property type="term" value="F:cation binding"/>
    <property type="evidence" value="ECO:0007669"/>
    <property type="project" value="InterPro"/>
</dbReference>
<comment type="similarity">
    <text evidence="2">Belongs to the glycosyl hydrolase 13 family.</text>
</comment>
<evidence type="ECO:0000313" key="5">
    <source>
        <dbReference type="EMBL" id="KAK8733775.1"/>
    </source>
</evidence>
<dbReference type="SMART" id="SM00632">
    <property type="entry name" value="Aamy_C"/>
    <property type="match status" value="1"/>
</dbReference>
<sequence length="212" mass="23828">MVDRHEALVFVDNHDNQRGHGAGGNMILTFRDSRWYKMANAFMLAYPYGFTRVMSSYYWEQNLVNGKDKNDWVGPPHNDNSNIISPSINADDSCGNDWICEHRWRQIYNMVHFRNVAHGTDMNDWWDNGSNQIAFCRGNKGFIAINNDSWDLKETLQTCLGAGTYCDIISGSKVRGVCTGKSLTVLNNGVANVTILTSDSDGVVAIHVKSKL</sequence>
<dbReference type="SUPFAM" id="SSF51445">
    <property type="entry name" value="(Trans)glycosidases"/>
    <property type="match status" value="1"/>
</dbReference>
<dbReference type="InterPro" id="IPR031319">
    <property type="entry name" value="A-amylase_C"/>
</dbReference>
<dbReference type="Proteomes" id="UP001445076">
    <property type="component" value="Unassembled WGS sequence"/>
</dbReference>
<dbReference type="EC" id="3.2.1.1" evidence="3"/>
<dbReference type="SUPFAM" id="SSF51011">
    <property type="entry name" value="Glycosyl hydrolase domain"/>
    <property type="match status" value="1"/>
</dbReference>
<evidence type="ECO:0000256" key="1">
    <source>
        <dbReference type="ARBA" id="ARBA00000548"/>
    </source>
</evidence>
<feature type="domain" description="Alpha-amylase C-terminal" evidence="4">
    <location>
        <begin position="123"/>
        <end position="211"/>
    </location>
</feature>
<dbReference type="Pfam" id="PF02806">
    <property type="entry name" value="Alpha-amylase_C"/>
    <property type="match status" value="1"/>
</dbReference>
<proteinExistence type="inferred from homology"/>